<reference evidence="3 4" key="1">
    <citation type="submission" date="2017-08" db="EMBL/GenBank/DDBJ databases">
        <title>Halovibrio sewagensis sp. nov., isolated from wastewater of high salinity.</title>
        <authorList>
            <person name="Dong X."/>
            <person name="Zhang G."/>
        </authorList>
    </citation>
    <scope>NUCLEOTIDE SEQUENCE [LARGE SCALE GENOMIC DNA]</scope>
    <source>
        <strain evidence="3 4">YL5-2</strain>
    </source>
</reference>
<keyword evidence="4" id="KW-1185">Reference proteome</keyword>
<dbReference type="SUPFAM" id="SSF143011">
    <property type="entry name" value="RelE-like"/>
    <property type="match status" value="1"/>
</dbReference>
<dbReference type="EMBL" id="NSKD01000001">
    <property type="protein sequence ID" value="PAU82446.1"/>
    <property type="molecule type" value="Genomic_DNA"/>
</dbReference>
<dbReference type="InterPro" id="IPR035093">
    <property type="entry name" value="RelE/ParE_toxin_dom_sf"/>
</dbReference>
<sequence>MYKVSYRKAALKALRRMPAPQGQKMREALSEIARDPYRSRGNQWKPMKGGDFWRLRQGSYRAICRIDDGELMILVLKVGPRGDVYK</sequence>
<dbReference type="PANTHER" id="PTHR35601:SF1">
    <property type="entry name" value="TOXIN RELE"/>
    <property type="match status" value="1"/>
</dbReference>
<evidence type="ECO:0000313" key="4">
    <source>
        <dbReference type="Proteomes" id="UP000218896"/>
    </source>
</evidence>
<organism evidence="3 4">
    <name type="scientific">Halovibrio salipaludis</name>
    <dbReference type="NCBI Taxonomy" id="2032626"/>
    <lineage>
        <taxon>Bacteria</taxon>
        <taxon>Pseudomonadati</taxon>
        <taxon>Pseudomonadota</taxon>
        <taxon>Gammaproteobacteria</taxon>
        <taxon>Oceanospirillales</taxon>
        <taxon>Halomonadaceae</taxon>
        <taxon>Halovibrio</taxon>
    </lineage>
</organism>
<dbReference type="AlphaFoldDB" id="A0A2A2FAI2"/>
<evidence type="ECO:0000256" key="2">
    <source>
        <dbReference type="ARBA" id="ARBA00022649"/>
    </source>
</evidence>
<dbReference type="Gene3D" id="3.30.2310.20">
    <property type="entry name" value="RelE-like"/>
    <property type="match status" value="1"/>
</dbReference>
<dbReference type="InterPro" id="IPR007712">
    <property type="entry name" value="RelE/ParE_toxin"/>
</dbReference>
<gene>
    <name evidence="3" type="ORF">CK501_04720</name>
</gene>
<keyword evidence="2" id="KW-1277">Toxin-antitoxin system</keyword>
<dbReference type="RefSeq" id="WP_095616540.1">
    <property type="nucleotide sequence ID" value="NZ_NSKD01000001.1"/>
</dbReference>
<comment type="caution">
    <text evidence="3">The sequence shown here is derived from an EMBL/GenBank/DDBJ whole genome shotgun (WGS) entry which is preliminary data.</text>
</comment>
<dbReference type="Proteomes" id="UP000218896">
    <property type="component" value="Unassembled WGS sequence"/>
</dbReference>
<accession>A0A2A2FAI2</accession>
<dbReference type="PANTHER" id="PTHR35601">
    <property type="entry name" value="TOXIN RELE"/>
    <property type="match status" value="1"/>
</dbReference>
<comment type="similarity">
    <text evidence="1">Belongs to the RelE toxin family.</text>
</comment>
<proteinExistence type="inferred from homology"/>
<dbReference type="Pfam" id="PF05016">
    <property type="entry name" value="ParE_toxin"/>
    <property type="match status" value="1"/>
</dbReference>
<evidence type="ECO:0000256" key="1">
    <source>
        <dbReference type="ARBA" id="ARBA00006226"/>
    </source>
</evidence>
<name>A0A2A2FAI2_9GAMM</name>
<dbReference type="OrthoDB" id="9801234at2"/>
<evidence type="ECO:0000313" key="3">
    <source>
        <dbReference type="EMBL" id="PAU82446.1"/>
    </source>
</evidence>
<protein>
    <submittedName>
        <fullName evidence="3">Plasmid stabilization protein</fullName>
    </submittedName>
</protein>